<dbReference type="GO" id="GO:0000981">
    <property type="term" value="F:DNA-binding transcription factor activity, RNA polymerase II-specific"/>
    <property type="evidence" value="ECO:0007669"/>
    <property type="project" value="InterPro"/>
</dbReference>
<name>A0A507QVP5_MONPU</name>
<protein>
    <recommendedName>
        <fullName evidence="5">Zn(2)-C6 fungal-type domain-containing protein</fullName>
    </recommendedName>
</protein>
<dbReference type="Pfam" id="PF00172">
    <property type="entry name" value="Zn_clus"/>
    <property type="match status" value="1"/>
</dbReference>
<feature type="domain" description="Zn(2)-C6 fungal-type" evidence="5">
    <location>
        <begin position="18"/>
        <end position="47"/>
    </location>
</feature>
<organism evidence="6 7">
    <name type="scientific">Monascus purpureus</name>
    <name type="common">Red mold</name>
    <name type="synonym">Monascus anka</name>
    <dbReference type="NCBI Taxonomy" id="5098"/>
    <lineage>
        <taxon>Eukaryota</taxon>
        <taxon>Fungi</taxon>
        <taxon>Dikarya</taxon>
        <taxon>Ascomycota</taxon>
        <taxon>Pezizomycotina</taxon>
        <taxon>Eurotiomycetes</taxon>
        <taxon>Eurotiomycetidae</taxon>
        <taxon>Eurotiales</taxon>
        <taxon>Aspergillaceae</taxon>
        <taxon>Monascus</taxon>
    </lineage>
</organism>
<dbReference type="InterPro" id="IPR036864">
    <property type="entry name" value="Zn2-C6_fun-type_DNA-bd_sf"/>
</dbReference>
<accession>A0A507QVP5</accession>
<dbReference type="GO" id="GO:0000435">
    <property type="term" value="P:positive regulation of transcription from RNA polymerase II promoter by galactose"/>
    <property type="evidence" value="ECO:0007669"/>
    <property type="project" value="TreeGrafter"/>
</dbReference>
<keyword evidence="4" id="KW-0539">Nucleus</keyword>
<proteinExistence type="predicted"/>
<dbReference type="InterPro" id="IPR001138">
    <property type="entry name" value="Zn2Cys6_DnaBD"/>
</dbReference>
<dbReference type="InterPro" id="IPR051127">
    <property type="entry name" value="Fungal_SecMet_Regulators"/>
</dbReference>
<dbReference type="SMART" id="SM00066">
    <property type="entry name" value="GAL4"/>
    <property type="match status" value="1"/>
</dbReference>
<sequence>MAEDQESSPAAGLRIPKACEACRTRKVKCNGANPCKTCQQRNLPCVYRNFARQRRKKQQERRLADNLTLPDVSTAPEYDARSGRPKNSVMYDFHNSVSATHMTSPSCKVQLYYGPTSHFSLMQHIYRDLVSAPQAAQSLPQGEVEEAGAGLDLFSFRRIFFGSPAETHDSTRALSAADAATLFLPYDIAKTFLQRYLSSIYHLTKFKSREAFERQLDQLYTANVNAHAGTNVDRLLVLLSLACGALGTEHHGWGELLFERVKASSKDLDDVVNLQTVQLSLLMISFFSPVLVWSSTDGICVVARSLPEGLGYGLGEPPQLGSAGVQQTMLTTLYYHTILLTFRPFLIFRGKLGQHSKNANQPPEVPAWLNEACNCTLSAAQRTMRHLCEASAVNELVRELRYHGFFFGSACFTLIYDLLQDDNAATVHLPWIHACLQCLYTVQRSDPITSMITAIRTVLKKINPAYDLAPDQQTQGDFEPQDSTSISVRETSGVPLYNSQANPLSPSHLRGTFPGFGPPVLLNFEHNNFQDELRNGVDVIGNSPLDFTQSDIGWDLNFSTMDLEAFLSIYPTMDQQAF</sequence>
<dbReference type="AlphaFoldDB" id="A0A507QVP5"/>
<dbReference type="STRING" id="5098.A0A507QVP5"/>
<evidence type="ECO:0000313" key="6">
    <source>
        <dbReference type="EMBL" id="TQB72435.1"/>
    </source>
</evidence>
<comment type="caution">
    <text evidence="6">The sequence shown here is derived from an EMBL/GenBank/DDBJ whole genome shotgun (WGS) entry which is preliminary data.</text>
</comment>
<reference evidence="6 7" key="1">
    <citation type="submission" date="2019-06" db="EMBL/GenBank/DDBJ databases">
        <title>Wine fermentation using esterase from Monascus purpureus.</title>
        <authorList>
            <person name="Geng C."/>
            <person name="Zhang Y."/>
        </authorList>
    </citation>
    <scope>NUCLEOTIDE SEQUENCE [LARGE SCALE GENOMIC DNA]</scope>
    <source>
        <strain evidence="6">HQ1</strain>
    </source>
</reference>
<dbReference type="CDD" id="cd12148">
    <property type="entry name" value="fungal_TF_MHR"/>
    <property type="match status" value="2"/>
</dbReference>
<dbReference type="GO" id="GO:0008270">
    <property type="term" value="F:zinc ion binding"/>
    <property type="evidence" value="ECO:0007669"/>
    <property type="project" value="InterPro"/>
</dbReference>
<keyword evidence="2" id="KW-0238">DNA-binding</keyword>
<dbReference type="Gene3D" id="4.10.240.10">
    <property type="entry name" value="Zn(2)-C6 fungal-type DNA-binding domain"/>
    <property type="match status" value="1"/>
</dbReference>
<evidence type="ECO:0000259" key="5">
    <source>
        <dbReference type="PROSITE" id="PS50048"/>
    </source>
</evidence>
<evidence type="ECO:0000256" key="2">
    <source>
        <dbReference type="ARBA" id="ARBA00023125"/>
    </source>
</evidence>
<dbReference type="SUPFAM" id="SSF57701">
    <property type="entry name" value="Zn2/Cys6 DNA-binding domain"/>
    <property type="match status" value="1"/>
</dbReference>
<keyword evidence="1" id="KW-0805">Transcription regulation</keyword>
<dbReference type="EMBL" id="VIFY01000064">
    <property type="protein sequence ID" value="TQB72435.1"/>
    <property type="molecule type" value="Genomic_DNA"/>
</dbReference>
<dbReference type="PROSITE" id="PS00463">
    <property type="entry name" value="ZN2_CY6_FUNGAL_1"/>
    <property type="match status" value="1"/>
</dbReference>
<dbReference type="PANTHER" id="PTHR47424">
    <property type="entry name" value="REGULATORY PROTEIN GAL4"/>
    <property type="match status" value="1"/>
</dbReference>
<keyword evidence="3" id="KW-0804">Transcription</keyword>
<evidence type="ECO:0000313" key="7">
    <source>
        <dbReference type="Proteomes" id="UP000319663"/>
    </source>
</evidence>
<dbReference type="Proteomes" id="UP000319663">
    <property type="component" value="Unassembled WGS sequence"/>
</dbReference>
<evidence type="ECO:0000256" key="3">
    <source>
        <dbReference type="ARBA" id="ARBA00023163"/>
    </source>
</evidence>
<evidence type="ECO:0000256" key="1">
    <source>
        <dbReference type="ARBA" id="ARBA00023015"/>
    </source>
</evidence>
<dbReference type="CDD" id="cd00067">
    <property type="entry name" value="GAL4"/>
    <property type="match status" value="1"/>
</dbReference>
<dbReference type="GO" id="GO:0000978">
    <property type="term" value="F:RNA polymerase II cis-regulatory region sequence-specific DNA binding"/>
    <property type="evidence" value="ECO:0007669"/>
    <property type="project" value="TreeGrafter"/>
</dbReference>
<dbReference type="PROSITE" id="PS50048">
    <property type="entry name" value="ZN2_CY6_FUNGAL_2"/>
    <property type="match status" value="1"/>
</dbReference>
<evidence type="ECO:0000256" key="4">
    <source>
        <dbReference type="ARBA" id="ARBA00023242"/>
    </source>
</evidence>
<keyword evidence="7" id="KW-1185">Reference proteome</keyword>
<dbReference type="GO" id="GO:0005634">
    <property type="term" value="C:nucleus"/>
    <property type="evidence" value="ECO:0007669"/>
    <property type="project" value="TreeGrafter"/>
</dbReference>
<dbReference type="PANTHER" id="PTHR47424:SF15">
    <property type="entry name" value="ZN(II)2CYS6 TRANSCRIPTION FACTOR (EUROFUNG)"/>
    <property type="match status" value="1"/>
</dbReference>
<gene>
    <name evidence="6" type="ORF">MPDQ_006837</name>
</gene>